<dbReference type="GO" id="GO:0046872">
    <property type="term" value="F:metal ion binding"/>
    <property type="evidence" value="ECO:0007669"/>
    <property type="project" value="UniProtKB-KW"/>
</dbReference>
<feature type="domain" description="4Fe-4S ferredoxin-type" evidence="8">
    <location>
        <begin position="301"/>
        <end position="331"/>
    </location>
</feature>
<dbReference type="PROSITE" id="PS51379">
    <property type="entry name" value="4FE4S_FER_2"/>
    <property type="match status" value="1"/>
</dbReference>
<dbReference type="KEGG" id="azq:G3580_02535"/>
<gene>
    <name evidence="9" type="ORF">G3580_02535</name>
</gene>
<keyword evidence="4" id="KW-0677">Repeat</keyword>
<keyword evidence="7" id="KW-0411">Iron-sulfur</keyword>
<dbReference type="GO" id="GO:0051539">
    <property type="term" value="F:4 iron, 4 sulfur cluster binding"/>
    <property type="evidence" value="ECO:0007669"/>
    <property type="project" value="UniProtKB-KW"/>
</dbReference>
<dbReference type="EMBL" id="CP048836">
    <property type="protein sequence ID" value="QID16601.1"/>
    <property type="molecule type" value="Genomic_DNA"/>
</dbReference>
<evidence type="ECO:0000256" key="4">
    <source>
        <dbReference type="ARBA" id="ARBA00022737"/>
    </source>
</evidence>
<sequence length="469" mass="52173">MQFRSPEFKGRAVHALHDAELQQALGKARGGFVGKRAQQVEAMPEFEALRDTARDIKNHVLEHLDHYLEKYEAAVTAAGGRVHWAADAEEARTIILDICRAAGAKRITKGKSMVSEEIGLNEALLEDGYEVVETDLGEYIIQLAEEPPSHIIAPAVHKTKRQVSDLFEQHHHLPRKETVPELVGEARQMLREKYFTAEVGITGGNFLVAETGSSVIVTNEGNGDLTQTLARVHIVTSGIERVIPTLDDVSVFLRILARSATGQDTECYTTYSTGPRRAGDIDGPEEYHVVLVDNGRSKMLGTRFQDMLRCIRCGACMNHCPVYGSIGGHAYGWVYPGPMGSVLTPLIKGMDGTYDLPNACTLNGRCGSVCPVRIPLPDLLRELRHKQWRKDMTPTRQKQALKLWRYVAERPRLYHFAERLGVRILASMADGKGKLRQLPLATGWTSARDLPAPTGRTFLELWHAKRGEQ</sequence>
<keyword evidence="2" id="KW-0004">4Fe-4S</keyword>
<dbReference type="PANTHER" id="PTHR47153:SF2">
    <property type="entry name" value="LACTATE UTILIZATION PROTEIN B"/>
    <property type="match status" value="1"/>
</dbReference>
<keyword evidence="10" id="KW-1185">Reference proteome</keyword>
<organism evidence="9 10">
    <name type="scientific">Nitrogeniibacter mangrovi</name>
    <dbReference type="NCBI Taxonomy" id="2016596"/>
    <lineage>
        <taxon>Bacteria</taxon>
        <taxon>Pseudomonadati</taxon>
        <taxon>Pseudomonadota</taxon>
        <taxon>Betaproteobacteria</taxon>
        <taxon>Rhodocyclales</taxon>
        <taxon>Zoogloeaceae</taxon>
        <taxon>Nitrogeniibacter</taxon>
    </lineage>
</organism>
<dbReference type="Gene3D" id="1.10.1060.10">
    <property type="entry name" value="Alpha-helical ferredoxin"/>
    <property type="match status" value="1"/>
</dbReference>
<evidence type="ECO:0000259" key="8">
    <source>
        <dbReference type="PROSITE" id="PS51379"/>
    </source>
</evidence>
<evidence type="ECO:0000256" key="3">
    <source>
        <dbReference type="ARBA" id="ARBA00022723"/>
    </source>
</evidence>
<dbReference type="SUPFAM" id="SSF46548">
    <property type="entry name" value="alpha-helical ferredoxin"/>
    <property type="match status" value="1"/>
</dbReference>
<evidence type="ECO:0000256" key="2">
    <source>
        <dbReference type="ARBA" id="ARBA00022485"/>
    </source>
</evidence>
<accession>A0A6C1AZ05</accession>
<dbReference type="Pfam" id="PF13183">
    <property type="entry name" value="Fer4_8"/>
    <property type="match status" value="1"/>
</dbReference>
<evidence type="ECO:0000256" key="7">
    <source>
        <dbReference type="ARBA" id="ARBA00023014"/>
    </source>
</evidence>
<dbReference type="InterPro" id="IPR024185">
    <property type="entry name" value="FTHF_cligase-like_sf"/>
</dbReference>
<keyword evidence="6" id="KW-0408">Iron</keyword>
<dbReference type="Gene3D" id="3.40.50.10420">
    <property type="entry name" value="NagB/RpiA/CoA transferase-like"/>
    <property type="match status" value="1"/>
</dbReference>
<evidence type="ECO:0000313" key="10">
    <source>
        <dbReference type="Proteomes" id="UP000501991"/>
    </source>
</evidence>
<dbReference type="InterPro" id="IPR017900">
    <property type="entry name" value="4Fe4S_Fe_S_CS"/>
</dbReference>
<protein>
    <submittedName>
        <fullName evidence="9">Iron-sulfur cluster-binding protein</fullName>
    </submittedName>
</protein>
<keyword evidence="3" id="KW-0479">Metal-binding</keyword>
<dbReference type="PANTHER" id="PTHR47153">
    <property type="entry name" value="LACTATE UTILIZATION PROTEIN B"/>
    <property type="match status" value="1"/>
</dbReference>
<dbReference type="SUPFAM" id="SSF100950">
    <property type="entry name" value="NagB/RpiA/CoA transferase-like"/>
    <property type="match status" value="1"/>
</dbReference>
<evidence type="ECO:0000313" key="9">
    <source>
        <dbReference type="EMBL" id="QID16601.1"/>
    </source>
</evidence>
<name>A0A6C1AZ05_9RHOO</name>
<dbReference type="RefSeq" id="WP_173763770.1">
    <property type="nucleotide sequence ID" value="NZ_CP048836.1"/>
</dbReference>
<keyword evidence="1" id="KW-0813">Transport</keyword>
<dbReference type="InterPro" id="IPR009051">
    <property type="entry name" value="Helical_ferredxn"/>
</dbReference>
<dbReference type="GO" id="GO:0006089">
    <property type="term" value="P:lactate metabolic process"/>
    <property type="evidence" value="ECO:0007669"/>
    <property type="project" value="InterPro"/>
</dbReference>
<dbReference type="Proteomes" id="UP000501991">
    <property type="component" value="Chromosome"/>
</dbReference>
<dbReference type="InterPro" id="IPR017896">
    <property type="entry name" value="4Fe4S_Fe-S-bd"/>
</dbReference>
<dbReference type="Pfam" id="PF11870">
    <property type="entry name" value="LutB_C"/>
    <property type="match status" value="1"/>
</dbReference>
<proteinExistence type="predicted"/>
<dbReference type="InterPro" id="IPR037171">
    <property type="entry name" value="NagB/RpiA_transferase-like"/>
</dbReference>
<evidence type="ECO:0000256" key="5">
    <source>
        <dbReference type="ARBA" id="ARBA00022982"/>
    </source>
</evidence>
<keyword evidence="5" id="KW-0249">Electron transport</keyword>
<dbReference type="PROSITE" id="PS00198">
    <property type="entry name" value="4FE4S_FER_1"/>
    <property type="match status" value="1"/>
</dbReference>
<reference evidence="9 10" key="1">
    <citation type="submission" date="2020-02" db="EMBL/GenBank/DDBJ databases">
        <title>Nitrogenibacter mangrovi gen. nov., sp. nov. isolated from mangrove sediment, a denitrifying betaproteobacterium.</title>
        <authorList>
            <person name="Liao H."/>
            <person name="Tian Y."/>
        </authorList>
    </citation>
    <scope>NUCLEOTIDE SEQUENCE [LARGE SCALE GENOMIC DNA]</scope>
    <source>
        <strain evidence="9 10">M9-3-2</strain>
    </source>
</reference>
<dbReference type="Pfam" id="PF02589">
    <property type="entry name" value="LUD_dom"/>
    <property type="match status" value="1"/>
</dbReference>
<dbReference type="InterPro" id="IPR003741">
    <property type="entry name" value="LUD_dom"/>
</dbReference>
<dbReference type="InterPro" id="IPR024569">
    <property type="entry name" value="LutB_C"/>
</dbReference>
<dbReference type="InterPro" id="IPR004452">
    <property type="entry name" value="LutB/LldF"/>
</dbReference>
<dbReference type="AlphaFoldDB" id="A0A6C1AZ05"/>
<dbReference type="NCBIfam" id="TIGR00273">
    <property type="entry name" value="LutB/LldF family L-lactate oxidation iron-sulfur protein"/>
    <property type="match status" value="1"/>
</dbReference>
<evidence type="ECO:0000256" key="1">
    <source>
        <dbReference type="ARBA" id="ARBA00022448"/>
    </source>
</evidence>
<evidence type="ECO:0000256" key="6">
    <source>
        <dbReference type="ARBA" id="ARBA00023004"/>
    </source>
</evidence>